<evidence type="ECO:0000313" key="1">
    <source>
        <dbReference type="EMBL" id="RMZ30409.1"/>
    </source>
</evidence>
<protein>
    <submittedName>
        <fullName evidence="1">Uncharacterized protein</fullName>
    </submittedName>
</protein>
<proteinExistence type="predicted"/>
<gene>
    <name evidence="1" type="ORF">D0859_05487</name>
</gene>
<comment type="caution">
    <text evidence="1">The sequence shown here is derived from an EMBL/GenBank/DDBJ whole genome shotgun (WGS) entry which is preliminary data.</text>
</comment>
<dbReference type="EMBL" id="QWIT01000131">
    <property type="protein sequence ID" value="RMZ30409.1"/>
    <property type="molecule type" value="Genomic_DNA"/>
</dbReference>
<sequence length="167" mass="19453">MMSTVSKHSPLLALPKELRLMVYDELFTPLTQRPKHFDTYVLPSEWPRIDFTSYRALLLTCKEVKEEATTHFEGHYLRDVMVYFDNVVDLRDLHSKLERAAAYNSEKLAEMRMMAPISFFGGHEAWGLPTNYDGNVLNERKNSTGDGLWPGTKKYEQELKEKYELDA</sequence>
<dbReference type="Proteomes" id="UP000281677">
    <property type="component" value="Unassembled WGS sequence"/>
</dbReference>
<dbReference type="VEuPathDB" id="FungiDB:BTJ68_08670"/>
<evidence type="ECO:0000313" key="2">
    <source>
        <dbReference type="Proteomes" id="UP000281677"/>
    </source>
</evidence>
<organism evidence="1 2">
    <name type="scientific">Hortaea werneckii</name>
    <name type="common">Black yeast</name>
    <name type="synonym">Cladosporium werneckii</name>
    <dbReference type="NCBI Taxonomy" id="91943"/>
    <lineage>
        <taxon>Eukaryota</taxon>
        <taxon>Fungi</taxon>
        <taxon>Dikarya</taxon>
        <taxon>Ascomycota</taxon>
        <taxon>Pezizomycotina</taxon>
        <taxon>Dothideomycetes</taxon>
        <taxon>Dothideomycetidae</taxon>
        <taxon>Mycosphaerellales</taxon>
        <taxon>Teratosphaeriaceae</taxon>
        <taxon>Hortaea</taxon>
    </lineage>
</organism>
<dbReference type="OrthoDB" id="5314997at2759"/>
<accession>A0A3M7IY09</accession>
<name>A0A3M7IY09_HORWE</name>
<dbReference type="AlphaFoldDB" id="A0A3M7IY09"/>
<reference evidence="1 2" key="1">
    <citation type="journal article" date="2018" name="BMC Genomics">
        <title>Genomic evidence for intraspecific hybridization in a clonal and extremely halotolerant yeast.</title>
        <authorList>
            <person name="Gostincar C."/>
            <person name="Stajich J.E."/>
            <person name="Zupancic J."/>
            <person name="Zalar P."/>
            <person name="Gunde-Cimerman N."/>
        </authorList>
    </citation>
    <scope>NUCLEOTIDE SEQUENCE [LARGE SCALE GENOMIC DNA]</scope>
    <source>
        <strain evidence="1 2">EXF-120</strain>
    </source>
</reference>